<feature type="region of interest" description="Disordered" evidence="1">
    <location>
        <begin position="36"/>
        <end position="62"/>
    </location>
</feature>
<dbReference type="STRING" id="180498.A0A067L9K2"/>
<sequence>MAESKPNPTNSPSEEKDVKAPNIFERAKEEIEEIFHIPQHHKETHGTSDDIDESTPIDEVKAPGVFERVKEEIEAIVEAIHPKKDENHKHPPNGEIK</sequence>
<proteinExistence type="predicted"/>
<dbReference type="EMBL" id="KK914327">
    <property type="protein sequence ID" value="KDP40749.1"/>
    <property type="molecule type" value="Genomic_DNA"/>
</dbReference>
<reference evidence="2 3" key="1">
    <citation type="journal article" date="2014" name="PLoS ONE">
        <title>Global Analysis of Gene Expression Profiles in Physic Nut (Jatropha curcas L.) Seedlings Exposed to Salt Stress.</title>
        <authorList>
            <person name="Zhang L."/>
            <person name="Zhang C."/>
            <person name="Wu P."/>
            <person name="Chen Y."/>
            <person name="Li M."/>
            <person name="Jiang H."/>
            <person name="Wu G."/>
        </authorList>
    </citation>
    <scope>NUCLEOTIDE SEQUENCE [LARGE SCALE GENOMIC DNA]</scope>
    <source>
        <strain evidence="3">cv. GZQX0401</strain>
        <tissue evidence="2">Young leaves</tissue>
    </source>
</reference>
<dbReference type="PANTHER" id="PTHR35277">
    <property type="entry name" value="OS09G0363700 PROTEIN"/>
    <property type="match status" value="1"/>
</dbReference>
<dbReference type="Proteomes" id="UP000027138">
    <property type="component" value="Unassembled WGS sequence"/>
</dbReference>
<protein>
    <submittedName>
        <fullName evidence="2">Uncharacterized protein</fullName>
    </submittedName>
</protein>
<evidence type="ECO:0000313" key="3">
    <source>
        <dbReference type="Proteomes" id="UP000027138"/>
    </source>
</evidence>
<feature type="region of interest" description="Disordered" evidence="1">
    <location>
        <begin position="1"/>
        <end position="21"/>
    </location>
</feature>
<feature type="compositionally biased region" description="Polar residues" evidence="1">
    <location>
        <begin position="1"/>
        <end position="12"/>
    </location>
</feature>
<feature type="compositionally biased region" description="Basic and acidic residues" evidence="1">
    <location>
        <begin position="36"/>
        <end position="48"/>
    </location>
</feature>
<evidence type="ECO:0000313" key="2">
    <source>
        <dbReference type="EMBL" id="KDP40749.1"/>
    </source>
</evidence>
<accession>A0A067L9K2</accession>
<dbReference type="PANTHER" id="PTHR35277:SF19">
    <property type="match status" value="1"/>
</dbReference>
<dbReference type="KEGG" id="jcu:105631439"/>
<gene>
    <name evidence="2" type="ORF">JCGZ_24748</name>
</gene>
<evidence type="ECO:0000256" key="1">
    <source>
        <dbReference type="SAM" id="MobiDB-lite"/>
    </source>
</evidence>
<keyword evidence="3" id="KW-1185">Reference proteome</keyword>
<dbReference type="OrthoDB" id="1932113at2759"/>
<dbReference type="AlphaFoldDB" id="A0A067L9K2"/>
<name>A0A067L9K2_JATCU</name>
<organism evidence="2 3">
    <name type="scientific">Jatropha curcas</name>
    <name type="common">Barbados nut</name>
    <dbReference type="NCBI Taxonomy" id="180498"/>
    <lineage>
        <taxon>Eukaryota</taxon>
        <taxon>Viridiplantae</taxon>
        <taxon>Streptophyta</taxon>
        <taxon>Embryophyta</taxon>
        <taxon>Tracheophyta</taxon>
        <taxon>Spermatophyta</taxon>
        <taxon>Magnoliopsida</taxon>
        <taxon>eudicotyledons</taxon>
        <taxon>Gunneridae</taxon>
        <taxon>Pentapetalae</taxon>
        <taxon>rosids</taxon>
        <taxon>fabids</taxon>
        <taxon>Malpighiales</taxon>
        <taxon>Euphorbiaceae</taxon>
        <taxon>Crotonoideae</taxon>
        <taxon>Jatropheae</taxon>
        <taxon>Jatropha</taxon>
    </lineage>
</organism>